<feature type="signal peptide" evidence="12">
    <location>
        <begin position="1"/>
        <end position="23"/>
    </location>
</feature>
<name>A0AAV6HAA4_9TELE</name>
<keyword evidence="4 12" id="KW-0732">Signal</keyword>
<dbReference type="PRINTS" id="PR00261">
    <property type="entry name" value="LDLRECEPTOR"/>
</dbReference>
<dbReference type="PROSITE" id="PS50068">
    <property type="entry name" value="LDLRA_2"/>
    <property type="match status" value="2"/>
</dbReference>
<keyword evidence="6 11" id="KW-1133">Transmembrane helix</keyword>
<feature type="disulfide bond" evidence="10">
    <location>
        <begin position="88"/>
        <end position="100"/>
    </location>
</feature>
<evidence type="ECO:0000256" key="6">
    <source>
        <dbReference type="ARBA" id="ARBA00022989"/>
    </source>
</evidence>
<dbReference type="PANTHER" id="PTHR24270">
    <property type="entry name" value="LOW-DENSITY LIPOPROTEIN RECEPTOR-RELATED"/>
    <property type="match status" value="1"/>
</dbReference>
<proteinExistence type="predicted"/>
<feature type="disulfide bond" evidence="10">
    <location>
        <begin position="95"/>
        <end position="113"/>
    </location>
</feature>
<dbReference type="InterPro" id="IPR002172">
    <property type="entry name" value="LDrepeatLR_classA_rpt"/>
</dbReference>
<evidence type="ECO:0000313" key="13">
    <source>
        <dbReference type="EMBL" id="KAG5282356.1"/>
    </source>
</evidence>
<feature type="disulfide bond" evidence="10">
    <location>
        <begin position="24"/>
        <end position="36"/>
    </location>
</feature>
<reference evidence="13" key="1">
    <citation type="submission" date="2020-10" db="EMBL/GenBank/DDBJ databases">
        <title>Chromosome-scale genome assembly of the Allis shad, Alosa alosa.</title>
        <authorList>
            <person name="Margot Z."/>
            <person name="Christophe K."/>
            <person name="Cabau C."/>
            <person name="Louis A."/>
            <person name="Berthelot C."/>
            <person name="Parey E."/>
            <person name="Roest Crollius H."/>
            <person name="Montfort J."/>
            <person name="Robinson-Rechavi M."/>
            <person name="Bucao C."/>
            <person name="Bouchez O."/>
            <person name="Gislard M."/>
            <person name="Lluch J."/>
            <person name="Milhes M."/>
            <person name="Lampietro C."/>
            <person name="Lopez Roques C."/>
            <person name="Donnadieu C."/>
            <person name="Braasch I."/>
            <person name="Desvignes T."/>
            <person name="Postlethwait J."/>
            <person name="Bobe J."/>
            <person name="Guiguen Y."/>
        </authorList>
    </citation>
    <scope>NUCLEOTIDE SEQUENCE</scope>
    <source>
        <strain evidence="13">M-15738</strain>
        <tissue evidence="13">Blood</tissue>
    </source>
</reference>
<dbReference type="InterPro" id="IPR023415">
    <property type="entry name" value="LDLR_class-A_CS"/>
</dbReference>
<evidence type="ECO:0000256" key="12">
    <source>
        <dbReference type="SAM" id="SignalP"/>
    </source>
</evidence>
<dbReference type="InterPro" id="IPR050685">
    <property type="entry name" value="LDLR"/>
</dbReference>
<dbReference type="AlphaFoldDB" id="A0AAV6HAA4"/>
<dbReference type="InterPro" id="IPR036055">
    <property type="entry name" value="LDL_receptor-like_sf"/>
</dbReference>
<evidence type="ECO:0000256" key="9">
    <source>
        <dbReference type="ARBA" id="ARBA00023180"/>
    </source>
</evidence>
<evidence type="ECO:0000256" key="5">
    <source>
        <dbReference type="ARBA" id="ARBA00022737"/>
    </source>
</evidence>
<accession>A0AAV6HAA4</accession>
<dbReference type="EMBL" id="JADWDJ010000004">
    <property type="protein sequence ID" value="KAG5282356.1"/>
    <property type="molecule type" value="Genomic_DNA"/>
</dbReference>
<dbReference type="GO" id="GO:0005886">
    <property type="term" value="C:plasma membrane"/>
    <property type="evidence" value="ECO:0007669"/>
    <property type="project" value="TreeGrafter"/>
</dbReference>
<comment type="caution">
    <text evidence="13">The sequence shown here is derived from an EMBL/GenBank/DDBJ whole genome shotgun (WGS) entry which is preliminary data.</text>
</comment>
<feature type="disulfide bond" evidence="10">
    <location>
        <begin position="31"/>
        <end position="49"/>
    </location>
</feature>
<keyword evidence="5" id="KW-0677">Repeat</keyword>
<dbReference type="GO" id="GO:0016192">
    <property type="term" value="P:vesicle-mediated transport"/>
    <property type="evidence" value="ECO:0007669"/>
    <property type="project" value="UniProtKB-ARBA"/>
</dbReference>
<feature type="transmembrane region" description="Helical" evidence="11">
    <location>
        <begin position="227"/>
        <end position="248"/>
    </location>
</feature>
<dbReference type="SUPFAM" id="SSF57424">
    <property type="entry name" value="LDL receptor-like module"/>
    <property type="match status" value="2"/>
</dbReference>
<organism evidence="13 14">
    <name type="scientific">Alosa alosa</name>
    <name type="common">allis shad</name>
    <dbReference type="NCBI Taxonomy" id="278164"/>
    <lineage>
        <taxon>Eukaryota</taxon>
        <taxon>Metazoa</taxon>
        <taxon>Chordata</taxon>
        <taxon>Craniata</taxon>
        <taxon>Vertebrata</taxon>
        <taxon>Euteleostomi</taxon>
        <taxon>Actinopterygii</taxon>
        <taxon>Neopterygii</taxon>
        <taxon>Teleostei</taxon>
        <taxon>Clupei</taxon>
        <taxon>Clupeiformes</taxon>
        <taxon>Clupeoidei</taxon>
        <taxon>Clupeidae</taxon>
        <taxon>Alosa</taxon>
    </lineage>
</organism>
<feature type="disulfide bond" evidence="10">
    <location>
        <begin position="43"/>
        <end position="58"/>
    </location>
</feature>
<feature type="chain" id="PRO_5043450854" evidence="12">
    <location>
        <begin position="24"/>
        <end position="271"/>
    </location>
</feature>
<dbReference type="Pfam" id="PF00057">
    <property type="entry name" value="Ldl_recept_a"/>
    <property type="match status" value="2"/>
</dbReference>
<dbReference type="SMART" id="SM00192">
    <property type="entry name" value="LDLa"/>
    <property type="match status" value="2"/>
</dbReference>
<gene>
    <name evidence="13" type="ORF">AALO_G00055100</name>
</gene>
<keyword evidence="14" id="KW-1185">Reference proteome</keyword>
<evidence type="ECO:0000256" key="11">
    <source>
        <dbReference type="SAM" id="Phobius"/>
    </source>
</evidence>
<dbReference type="Proteomes" id="UP000823561">
    <property type="component" value="Chromosome 4"/>
</dbReference>
<feature type="disulfide bond" evidence="10">
    <location>
        <begin position="107"/>
        <end position="122"/>
    </location>
</feature>
<dbReference type="FunFam" id="4.10.400.10:FF:000034">
    <property type="entry name" value="Low-density lipoprotein receptor-related protein 2"/>
    <property type="match status" value="2"/>
</dbReference>
<dbReference type="PANTHER" id="PTHR24270:SF8">
    <property type="entry name" value="LD11117P-RELATED"/>
    <property type="match status" value="1"/>
</dbReference>
<dbReference type="PROSITE" id="PS01209">
    <property type="entry name" value="LDLRA_1"/>
    <property type="match status" value="1"/>
</dbReference>
<evidence type="ECO:0000256" key="2">
    <source>
        <dbReference type="ARBA" id="ARBA00004308"/>
    </source>
</evidence>
<sequence length="271" mass="30205">MIASRSFTLFLIWTLLSIINSDGCSDNEYQCGNGMCIAQGFVCDGADDCRDRSDERNCTPTSHDFEHVFGYEDYNDLFDFINQSSDGCSDNEYQCGNGMCIPQGFVCDGADDCRDRSDERNCTFSNPHLRVARWMDSDDNVMVGCVHEWHQSGHFFLTITEGTNITTYDPDMITVKASFFNINVTPPASITCAFNILGQTLTSEEYTLGAHYGSEPQTPPVPLSYQMFAGFTSLVLITMTMVVIVFTFRGKQGAGPDKTTECNIYEETITV</sequence>
<dbReference type="GO" id="GO:0012505">
    <property type="term" value="C:endomembrane system"/>
    <property type="evidence" value="ECO:0007669"/>
    <property type="project" value="UniProtKB-SubCell"/>
</dbReference>
<evidence type="ECO:0000256" key="4">
    <source>
        <dbReference type="ARBA" id="ARBA00022729"/>
    </source>
</evidence>
<keyword evidence="9" id="KW-0325">Glycoprotein</keyword>
<evidence type="ECO:0000256" key="8">
    <source>
        <dbReference type="ARBA" id="ARBA00023157"/>
    </source>
</evidence>
<comment type="subcellular location">
    <subcellularLocation>
        <location evidence="2">Endomembrane system</location>
    </subcellularLocation>
    <subcellularLocation>
        <location evidence="1">Membrane</location>
        <topology evidence="1">Single-pass membrane protein</topology>
    </subcellularLocation>
</comment>
<protein>
    <submittedName>
        <fullName evidence="13">Uncharacterized protein</fullName>
    </submittedName>
</protein>
<evidence type="ECO:0000256" key="7">
    <source>
        <dbReference type="ARBA" id="ARBA00023136"/>
    </source>
</evidence>
<keyword evidence="7 11" id="KW-0472">Membrane</keyword>
<evidence type="ECO:0000256" key="10">
    <source>
        <dbReference type="PROSITE-ProRule" id="PRU00124"/>
    </source>
</evidence>
<evidence type="ECO:0000313" key="14">
    <source>
        <dbReference type="Proteomes" id="UP000823561"/>
    </source>
</evidence>
<keyword evidence="3 11" id="KW-0812">Transmembrane</keyword>
<evidence type="ECO:0000256" key="3">
    <source>
        <dbReference type="ARBA" id="ARBA00022692"/>
    </source>
</evidence>
<dbReference type="CDD" id="cd00112">
    <property type="entry name" value="LDLa"/>
    <property type="match status" value="2"/>
</dbReference>
<evidence type="ECO:0000256" key="1">
    <source>
        <dbReference type="ARBA" id="ARBA00004167"/>
    </source>
</evidence>
<dbReference type="Gene3D" id="4.10.400.10">
    <property type="entry name" value="Low-density Lipoprotein Receptor"/>
    <property type="match status" value="2"/>
</dbReference>
<keyword evidence="8 10" id="KW-1015">Disulfide bond</keyword>